<dbReference type="Gene3D" id="2.40.480.10">
    <property type="entry name" value="Allene oxide cyclase-like"/>
    <property type="match status" value="1"/>
</dbReference>
<dbReference type="Pfam" id="PF03018">
    <property type="entry name" value="Dirigent"/>
    <property type="match status" value="1"/>
</dbReference>
<dbReference type="GO" id="GO:0009699">
    <property type="term" value="P:phenylpropanoid biosynthetic process"/>
    <property type="evidence" value="ECO:0007669"/>
    <property type="project" value="UniProtKB-ARBA"/>
</dbReference>
<gene>
    <name evidence="5" type="ORF">AAHA92_06335</name>
</gene>
<dbReference type="EMBL" id="JBEAFC010000003">
    <property type="protein sequence ID" value="KAL1563918.1"/>
    <property type="molecule type" value="Genomic_DNA"/>
</dbReference>
<protein>
    <recommendedName>
        <fullName evidence="4">Dirigent protein</fullName>
    </recommendedName>
</protein>
<reference evidence="5 6" key="1">
    <citation type="submission" date="2024-06" db="EMBL/GenBank/DDBJ databases">
        <title>A chromosome level genome sequence of Diviner's sage (Salvia divinorum).</title>
        <authorList>
            <person name="Ford S.A."/>
            <person name="Ro D.-K."/>
            <person name="Ness R.W."/>
            <person name="Phillips M.A."/>
        </authorList>
    </citation>
    <scope>NUCLEOTIDE SEQUENCE [LARGE SCALE GENOMIC DNA]</scope>
    <source>
        <strain evidence="5">SAF-2024a</strain>
        <tissue evidence="5">Leaf</tissue>
    </source>
</reference>
<dbReference type="InterPro" id="IPR044859">
    <property type="entry name" value="Allene_oxi_cyc_Dirigent"/>
</dbReference>
<evidence type="ECO:0000313" key="5">
    <source>
        <dbReference type="EMBL" id="KAL1563918.1"/>
    </source>
</evidence>
<evidence type="ECO:0000256" key="4">
    <source>
        <dbReference type="RuleBase" id="RU363099"/>
    </source>
</evidence>
<comment type="function">
    <text evidence="4">Dirigent proteins impart stereoselectivity on the phenoxy radical-coupling reaction, yielding optically active lignans from two molecules of coniferyl alcohol in the biosynthesis of lignans, flavonolignans, and alkaloids and thus plays a central role in plant secondary metabolism.</text>
</comment>
<comment type="subcellular location">
    <subcellularLocation>
        <location evidence="4">Secreted</location>
        <location evidence="4">Extracellular space</location>
        <location evidence="4">Apoplast</location>
    </subcellularLocation>
</comment>
<feature type="chain" id="PRO_5044527561" description="Dirigent protein" evidence="4">
    <location>
        <begin position="25"/>
        <end position="196"/>
    </location>
</feature>
<evidence type="ECO:0000256" key="3">
    <source>
        <dbReference type="ARBA" id="ARBA00022525"/>
    </source>
</evidence>
<keyword evidence="3 4" id="KW-0964">Secreted</keyword>
<dbReference type="Proteomes" id="UP001567538">
    <property type="component" value="Unassembled WGS sequence"/>
</dbReference>
<accession>A0ABD1I8V1</accession>
<sequence>MSSPNLLSILIFIVSAMNEGAAHAHTNNQTTWAKRVEKGNEVITTLQFYFHDIPSGPSPTSVRIAEAAQTNNSSSFFGALVMIDDPLTVGPDQSSKIVGRARGLFGSAGLSEFSLIMAVSYVFTDGMYNGSSFSLLSTNEVMHPTREMAVVGGTGLFRMARGYAIARTYSIESTGVAIAGYNVTIITYVYSDHTHG</sequence>
<comment type="subunit">
    <text evidence="2 4">Homodimer.</text>
</comment>
<comment type="caution">
    <text evidence="5">The sequence shown here is derived from an EMBL/GenBank/DDBJ whole genome shotgun (WGS) entry which is preliminary data.</text>
</comment>
<dbReference type="AlphaFoldDB" id="A0ABD1I8V1"/>
<dbReference type="PANTHER" id="PTHR21495">
    <property type="entry name" value="NUCLEOPORIN-RELATED"/>
    <property type="match status" value="1"/>
</dbReference>
<name>A0ABD1I8V1_SALDI</name>
<feature type="signal peptide" evidence="4">
    <location>
        <begin position="1"/>
        <end position="24"/>
    </location>
</feature>
<proteinExistence type="inferred from homology"/>
<evidence type="ECO:0000256" key="1">
    <source>
        <dbReference type="ARBA" id="ARBA00010746"/>
    </source>
</evidence>
<dbReference type="GO" id="GO:0048046">
    <property type="term" value="C:apoplast"/>
    <property type="evidence" value="ECO:0007669"/>
    <property type="project" value="UniProtKB-SubCell"/>
</dbReference>
<comment type="similarity">
    <text evidence="1 4">Belongs to the plant dirigent protein family.</text>
</comment>
<evidence type="ECO:0000256" key="2">
    <source>
        <dbReference type="ARBA" id="ARBA00011738"/>
    </source>
</evidence>
<dbReference type="InterPro" id="IPR004265">
    <property type="entry name" value="Dirigent"/>
</dbReference>
<keyword evidence="4" id="KW-0052">Apoplast</keyword>
<keyword evidence="6" id="KW-1185">Reference proteome</keyword>
<keyword evidence="4" id="KW-0732">Signal</keyword>
<organism evidence="5 6">
    <name type="scientific">Salvia divinorum</name>
    <name type="common">Maria pastora</name>
    <name type="synonym">Diviner's sage</name>
    <dbReference type="NCBI Taxonomy" id="28513"/>
    <lineage>
        <taxon>Eukaryota</taxon>
        <taxon>Viridiplantae</taxon>
        <taxon>Streptophyta</taxon>
        <taxon>Embryophyta</taxon>
        <taxon>Tracheophyta</taxon>
        <taxon>Spermatophyta</taxon>
        <taxon>Magnoliopsida</taxon>
        <taxon>eudicotyledons</taxon>
        <taxon>Gunneridae</taxon>
        <taxon>Pentapetalae</taxon>
        <taxon>asterids</taxon>
        <taxon>lamiids</taxon>
        <taxon>Lamiales</taxon>
        <taxon>Lamiaceae</taxon>
        <taxon>Nepetoideae</taxon>
        <taxon>Mentheae</taxon>
        <taxon>Salviinae</taxon>
        <taxon>Salvia</taxon>
        <taxon>Salvia subgen. Calosphace</taxon>
    </lineage>
</organism>
<evidence type="ECO:0000313" key="6">
    <source>
        <dbReference type="Proteomes" id="UP001567538"/>
    </source>
</evidence>